<dbReference type="InterPro" id="IPR052408">
    <property type="entry name" value="Exonuclease_MUT-7-like"/>
</dbReference>
<evidence type="ECO:0000259" key="3">
    <source>
        <dbReference type="SMART" id="SM00474"/>
    </source>
</evidence>
<feature type="compositionally biased region" description="Gly residues" evidence="2">
    <location>
        <begin position="573"/>
        <end position="586"/>
    </location>
</feature>
<protein>
    <recommendedName>
        <fullName evidence="3">3'-5' exonuclease domain-containing protein</fullName>
    </recommendedName>
</protein>
<dbReference type="PANTHER" id="PTHR47765:SF2">
    <property type="entry name" value="EXONUCLEASE MUT-7 HOMOLOG"/>
    <property type="match status" value="1"/>
</dbReference>
<keyword evidence="1" id="KW-0040">ANK repeat</keyword>
<comment type="caution">
    <text evidence="4">The sequence shown here is derived from an EMBL/GenBank/DDBJ whole genome shotgun (WGS) entry which is preliminary data.</text>
</comment>
<dbReference type="SMART" id="SM00248">
    <property type="entry name" value="ANK"/>
    <property type="match status" value="2"/>
</dbReference>
<dbReference type="PROSITE" id="PS50088">
    <property type="entry name" value="ANK_REPEAT"/>
    <property type="match status" value="1"/>
</dbReference>
<reference evidence="4" key="1">
    <citation type="submission" date="2020-10" db="EMBL/GenBank/DDBJ databases">
        <title>Unveiling of a novel bifunctional photoreceptor, Dualchrome1, isolated from a cosmopolitan green alga.</title>
        <authorList>
            <person name="Suzuki S."/>
            <person name="Kawachi M."/>
        </authorList>
    </citation>
    <scope>NUCLEOTIDE SEQUENCE</scope>
    <source>
        <strain evidence="4">NIES 2893</strain>
    </source>
</reference>
<dbReference type="Gene3D" id="1.25.40.20">
    <property type="entry name" value="Ankyrin repeat-containing domain"/>
    <property type="match status" value="1"/>
</dbReference>
<dbReference type="SMART" id="SM00474">
    <property type="entry name" value="35EXOc"/>
    <property type="match status" value="1"/>
</dbReference>
<evidence type="ECO:0000256" key="2">
    <source>
        <dbReference type="SAM" id="MobiDB-lite"/>
    </source>
</evidence>
<evidence type="ECO:0000313" key="4">
    <source>
        <dbReference type="EMBL" id="GHP09867.1"/>
    </source>
</evidence>
<feature type="domain" description="3'-5' exonuclease" evidence="3">
    <location>
        <begin position="615"/>
        <end position="810"/>
    </location>
</feature>
<evidence type="ECO:0000256" key="1">
    <source>
        <dbReference type="PROSITE-ProRule" id="PRU00023"/>
    </source>
</evidence>
<dbReference type="InterPro" id="IPR002110">
    <property type="entry name" value="Ankyrin_rpt"/>
</dbReference>
<dbReference type="OrthoDB" id="10261556at2759"/>
<dbReference type="Proteomes" id="UP000660262">
    <property type="component" value="Unassembled WGS sequence"/>
</dbReference>
<dbReference type="Pfam" id="PF01612">
    <property type="entry name" value="DNA_pol_A_exo1"/>
    <property type="match status" value="1"/>
</dbReference>
<dbReference type="PANTHER" id="PTHR47765">
    <property type="entry name" value="3'-5' EXONUCLEASE DOMAIN-CONTAINING PROTEIN"/>
    <property type="match status" value="1"/>
</dbReference>
<gene>
    <name evidence="4" type="ORF">PPROV_000860200</name>
</gene>
<proteinExistence type="predicted"/>
<organism evidence="4 5">
    <name type="scientific">Pycnococcus provasolii</name>
    <dbReference type="NCBI Taxonomy" id="41880"/>
    <lineage>
        <taxon>Eukaryota</taxon>
        <taxon>Viridiplantae</taxon>
        <taxon>Chlorophyta</taxon>
        <taxon>Pseudoscourfieldiophyceae</taxon>
        <taxon>Pseudoscourfieldiales</taxon>
        <taxon>Pycnococcaceae</taxon>
        <taxon>Pycnococcus</taxon>
    </lineage>
</organism>
<dbReference type="EMBL" id="BNJQ01000026">
    <property type="protein sequence ID" value="GHP09867.1"/>
    <property type="molecule type" value="Genomic_DNA"/>
</dbReference>
<sequence length="812" mass="87835">MPRISSGCVDVLAPPPPVSSFTGSMSVFSSFDFDDVSFENDVSDPLTVAHSLLMCSFKSLKLILHSPRKYPDRFVARCLNAWTLQDASLMKRVVQEANTMNKSAIHIAAQLRDSEQLIDMLVKLGADVNAPTLRGHTPLLYAAGRRHSNAILALLARGASPLTITVTGDSALDMCVKNIGGIERNGCDTKKCTNEAIAAVLAAVVTRRNAEPVEKWRDFRADKDALQAQAEHAKSCKNCLNLLRRKGLLPPLRKPSDIVARLHDTLSRAKSAHDARADDDTVQDELSDLLVAEAAHACDRRACEPASERALRIAALDHAVAWLVGIPLVASADDGGGEEGGFRSSDVRADARVSVQWFARALVAFREERLGRSLQRLRDNADGAKPVRSRGVRKDPERRYPVRLCLNSLLGALRRDASMMIDDVSLDVVLSHADAATASEIAVIVATRRRQRGGGSSPDDSVWTPVEAAALSEIWPVLHDVAWASAHVSFRHRASGGMRTSQIARAMRMISLVRPGLDWTTMLENLVVEAEEASLTLHVWNALSDEARRNMPSSVLERLRGGIALEQSKKKGGVGGVGGGGGGGKQRGSDARVVVKPLAPLGALGLPRCELNASPTIADDVSSIAAIIAEFDSAVHHALDGNILPVGLDSEWSSDVHSDPPAVVQISFIHPQTSHLTAAVVDMLAPTCREPATDLLVRMFSDDRVQLVGFAFAADLRRLAALHRSLEKPANGVRDIQTESMEKLAEREGWGGHTPSLRRCVAALVCEDLDKSEQCSDWSHRPLTKSQVEYAALDAAVLLRLGEELDLINRLA</sequence>
<feature type="repeat" description="ANK" evidence="1">
    <location>
        <begin position="100"/>
        <end position="133"/>
    </location>
</feature>
<dbReference type="InterPro" id="IPR036770">
    <property type="entry name" value="Ankyrin_rpt-contain_sf"/>
</dbReference>
<dbReference type="SUPFAM" id="SSF48403">
    <property type="entry name" value="Ankyrin repeat"/>
    <property type="match status" value="1"/>
</dbReference>
<dbReference type="GO" id="GO:0006139">
    <property type="term" value="P:nucleobase-containing compound metabolic process"/>
    <property type="evidence" value="ECO:0007669"/>
    <property type="project" value="InterPro"/>
</dbReference>
<keyword evidence="5" id="KW-1185">Reference proteome</keyword>
<dbReference type="InterPro" id="IPR002562">
    <property type="entry name" value="3'-5'_exonuclease_dom"/>
</dbReference>
<dbReference type="InterPro" id="IPR012337">
    <property type="entry name" value="RNaseH-like_sf"/>
</dbReference>
<dbReference type="Gene3D" id="3.30.420.10">
    <property type="entry name" value="Ribonuclease H-like superfamily/Ribonuclease H"/>
    <property type="match status" value="1"/>
</dbReference>
<dbReference type="SUPFAM" id="SSF53098">
    <property type="entry name" value="Ribonuclease H-like"/>
    <property type="match status" value="1"/>
</dbReference>
<feature type="region of interest" description="Disordered" evidence="2">
    <location>
        <begin position="570"/>
        <end position="589"/>
    </location>
</feature>
<dbReference type="GO" id="GO:0008408">
    <property type="term" value="F:3'-5' exonuclease activity"/>
    <property type="evidence" value="ECO:0007669"/>
    <property type="project" value="InterPro"/>
</dbReference>
<dbReference type="AlphaFoldDB" id="A0A830HY32"/>
<dbReference type="InterPro" id="IPR036397">
    <property type="entry name" value="RNaseH_sf"/>
</dbReference>
<dbReference type="GO" id="GO:0003676">
    <property type="term" value="F:nucleic acid binding"/>
    <property type="evidence" value="ECO:0007669"/>
    <property type="project" value="InterPro"/>
</dbReference>
<evidence type="ECO:0000313" key="5">
    <source>
        <dbReference type="Proteomes" id="UP000660262"/>
    </source>
</evidence>
<name>A0A830HY32_9CHLO</name>
<dbReference type="Pfam" id="PF12796">
    <property type="entry name" value="Ank_2"/>
    <property type="match status" value="1"/>
</dbReference>
<dbReference type="PROSITE" id="PS50297">
    <property type="entry name" value="ANK_REP_REGION"/>
    <property type="match status" value="1"/>
</dbReference>
<accession>A0A830HY32</accession>